<dbReference type="EMBL" id="SEOQ01000008">
    <property type="protein sequence ID" value="TFY72676.1"/>
    <property type="molecule type" value="Genomic_DNA"/>
</dbReference>
<protein>
    <submittedName>
        <fullName evidence="3">Uncharacterized protein</fullName>
    </submittedName>
</protein>
<dbReference type="STRING" id="205917.A0A4Y9ZCW2"/>
<feature type="active site" description="Proton donor" evidence="1">
    <location>
        <position position="37"/>
    </location>
</feature>
<dbReference type="GO" id="GO:0008253">
    <property type="term" value="F:5'-nucleotidase activity"/>
    <property type="evidence" value="ECO:0007669"/>
    <property type="project" value="InterPro"/>
</dbReference>
<name>A0A4Y9ZCW2_9AGAM</name>
<feature type="region of interest" description="Disordered" evidence="2">
    <location>
        <begin position="263"/>
        <end position="283"/>
    </location>
</feature>
<comment type="caution">
    <text evidence="3">The sequence shown here is derived from an EMBL/GenBank/DDBJ whole genome shotgun (WGS) entry which is preliminary data.</text>
</comment>
<accession>A0A4Y9ZCW2</accession>
<dbReference type="InterPro" id="IPR052419">
    <property type="entry name" value="5_3-deoxyribonucleotidase-like"/>
</dbReference>
<dbReference type="Pfam" id="PF06941">
    <property type="entry name" value="NT5C"/>
    <property type="match status" value="1"/>
</dbReference>
<dbReference type="InterPro" id="IPR010708">
    <property type="entry name" value="5'(3')-deoxyribonucleotidase"/>
</dbReference>
<dbReference type="PANTHER" id="PTHR35134:SF2">
    <property type="entry name" value="NUCLEOTIDASE YQFW-RELATED"/>
    <property type="match status" value="1"/>
</dbReference>
<evidence type="ECO:0000256" key="2">
    <source>
        <dbReference type="SAM" id="MobiDB-lite"/>
    </source>
</evidence>
<keyword evidence="4" id="KW-1185">Reference proteome</keyword>
<dbReference type="GO" id="GO:0009264">
    <property type="term" value="P:deoxyribonucleotide catabolic process"/>
    <property type="evidence" value="ECO:0007669"/>
    <property type="project" value="InterPro"/>
</dbReference>
<sequence length="283" mass="32529">MSLDLSSSGDGFSVELAKQKLAEIARTQSPLLAIDLDDVLCQTSERAAAWHNEKFGTDMSTSSFYYAMWYKNPGWGTVPETLDKVKEFYDQDQLQHAESVPGAAEGLQDLQKLGYHLVIVTARILEKEMDSTVQWLQRHFDGTFDYVIFSSQPEERVENNGRCIGTTLSKLEICTELGSFLLVDDLVETALAFGRHAQRPMLLFGDYEWNKRINSSDQWCFHEKLKEEDGREWWKDEDVELQPEDKIWRVRDWPEVVKWISQRTNHKAEPSNSIPSSSLPQSS</sequence>
<dbReference type="AlphaFoldDB" id="A0A4Y9ZCW2"/>
<evidence type="ECO:0000313" key="4">
    <source>
        <dbReference type="Proteomes" id="UP000298327"/>
    </source>
</evidence>
<proteinExistence type="predicted"/>
<organism evidence="3 4">
    <name type="scientific">Dentipellis fragilis</name>
    <dbReference type="NCBI Taxonomy" id="205917"/>
    <lineage>
        <taxon>Eukaryota</taxon>
        <taxon>Fungi</taxon>
        <taxon>Dikarya</taxon>
        <taxon>Basidiomycota</taxon>
        <taxon>Agaricomycotina</taxon>
        <taxon>Agaricomycetes</taxon>
        <taxon>Russulales</taxon>
        <taxon>Hericiaceae</taxon>
        <taxon>Dentipellis</taxon>
    </lineage>
</organism>
<dbReference type="Gene3D" id="3.40.50.1000">
    <property type="entry name" value="HAD superfamily/HAD-like"/>
    <property type="match status" value="1"/>
</dbReference>
<gene>
    <name evidence="3" type="ORF">EVG20_g341</name>
</gene>
<feature type="compositionally biased region" description="Low complexity" evidence="2">
    <location>
        <begin position="270"/>
        <end position="283"/>
    </location>
</feature>
<reference evidence="3 4" key="1">
    <citation type="submission" date="2019-02" db="EMBL/GenBank/DDBJ databases">
        <title>Genome sequencing of the rare red list fungi Dentipellis fragilis.</title>
        <authorList>
            <person name="Buettner E."/>
            <person name="Kellner H."/>
        </authorList>
    </citation>
    <scope>NUCLEOTIDE SEQUENCE [LARGE SCALE GENOMIC DNA]</scope>
    <source>
        <strain evidence="3 4">DSM 105465</strain>
    </source>
</reference>
<evidence type="ECO:0000313" key="3">
    <source>
        <dbReference type="EMBL" id="TFY72676.1"/>
    </source>
</evidence>
<dbReference type="PANTHER" id="PTHR35134">
    <property type="entry name" value="NUCLEOTIDASE YQFW-RELATED"/>
    <property type="match status" value="1"/>
</dbReference>
<dbReference type="InterPro" id="IPR023214">
    <property type="entry name" value="HAD_sf"/>
</dbReference>
<dbReference type="OrthoDB" id="10248475at2759"/>
<dbReference type="InterPro" id="IPR036412">
    <property type="entry name" value="HAD-like_sf"/>
</dbReference>
<evidence type="ECO:0000256" key="1">
    <source>
        <dbReference type="PIRSR" id="PIRSR610708-1"/>
    </source>
</evidence>
<feature type="active site" description="Nucleophile" evidence="1">
    <location>
        <position position="35"/>
    </location>
</feature>
<dbReference type="Proteomes" id="UP000298327">
    <property type="component" value="Unassembled WGS sequence"/>
</dbReference>
<dbReference type="SUPFAM" id="SSF56784">
    <property type="entry name" value="HAD-like"/>
    <property type="match status" value="1"/>
</dbReference>